<organism evidence="1 2">
    <name type="scientific">Mytilus edulis</name>
    <name type="common">Blue mussel</name>
    <dbReference type="NCBI Taxonomy" id="6550"/>
    <lineage>
        <taxon>Eukaryota</taxon>
        <taxon>Metazoa</taxon>
        <taxon>Spiralia</taxon>
        <taxon>Lophotrochozoa</taxon>
        <taxon>Mollusca</taxon>
        <taxon>Bivalvia</taxon>
        <taxon>Autobranchia</taxon>
        <taxon>Pteriomorphia</taxon>
        <taxon>Mytilida</taxon>
        <taxon>Mytiloidea</taxon>
        <taxon>Mytilidae</taxon>
        <taxon>Mytilinae</taxon>
        <taxon>Mytilus</taxon>
    </lineage>
</organism>
<proteinExistence type="predicted"/>
<sequence length="152" mass="17543">MFLDEVKSTTPGSKVNWQYLARKYNVLNKNGIRPLNGGQVLKQFAQDNGVNIHSFNPQSRVSGRDYIRRVRRAKKIDQANIYTISQNRQQHQINCQEKARYWCDQHSGKNHSTRITSNTINKEEVFGIYIAKVNILPESNFTMSDEIGKVVT</sequence>
<dbReference type="EMBL" id="CAJPWZ010000399">
    <property type="protein sequence ID" value="CAG2192482.1"/>
    <property type="molecule type" value="Genomic_DNA"/>
</dbReference>
<protein>
    <submittedName>
        <fullName evidence="1">Uncharacterized protein</fullName>
    </submittedName>
</protein>
<reference evidence="1" key="1">
    <citation type="submission" date="2021-03" db="EMBL/GenBank/DDBJ databases">
        <authorList>
            <person name="Bekaert M."/>
        </authorList>
    </citation>
    <scope>NUCLEOTIDE SEQUENCE</scope>
</reference>
<evidence type="ECO:0000313" key="2">
    <source>
        <dbReference type="Proteomes" id="UP000683360"/>
    </source>
</evidence>
<comment type="caution">
    <text evidence="1">The sequence shown here is derived from an EMBL/GenBank/DDBJ whole genome shotgun (WGS) entry which is preliminary data.</text>
</comment>
<name>A0A8S3QD54_MYTED</name>
<dbReference type="Proteomes" id="UP000683360">
    <property type="component" value="Unassembled WGS sequence"/>
</dbReference>
<dbReference type="AlphaFoldDB" id="A0A8S3QD54"/>
<gene>
    <name evidence="1" type="ORF">MEDL_7645</name>
</gene>
<keyword evidence="2" id="KW-1185">Reference proteome</keyword>
<evidence type="ECO:0000313" key="1">
    <source>
        <dbReference type="EMBL" id="CAG2192482.1"/>
    </source>
</evidence>
<dbReference type="OrthoDB" id="5980153at2759"/>
<accession>A0A8S3QD54</accession>